<dbReference type="Proteomes" id="UP000006038">
    <property type="component" value="Chromosome 7"/>
</dbReference>
<accession>J3MI30</accession>
<keyword evidence="2" id="KW-1185">Reference proteome</keyword>
<organism evidence="1">
    <name type="scientific">Oryza brachyantha</name>
    <name type="common">malo sina</name>
    <dbReference type="NCBI Taxonomy" id="4533"/>
    <lineage>
        <taxon>Eukaryota</taxon>
        <taxon>Viridiplantae</taxon>
        <taxon>Streptophyta</taxon>
        <taxon>Embryophyta</taxon>
        <taxon>Tracheophyta</taxon>
        <taxon>Spermatophyta</taxon>
        <taxon>Magnoliopsida</taxon>
        <taxon>Liliopsida</taxon>
        <taxon>Poales</taxon>
        <taxon>Poaceae</taxon>
        <taxon>BOP clade</taxon>
        <taxon>Oryzoideae</taxon>
        <taxon>Oryzeae</taxon>
        <taxon>Oryzinae</taxon>
        <taxon>Oryza</taxon>
    </lineage>
</organism>
<reference evidence="1" key="1">
    <citation type="journal article" date="2013" name="Nat. Commun.">
        <title>Whole-genome sequencing of Oryza brachyantha reveals mechanisms underlying Oryza genome evolution.</title>
        <authorList>
            <person name="Chen J."/>
            <person name="Huang Q."/>
            <person name="Gao D."/>
            <person name="Wang J."/>
            <person name="Lang Y."/>
            <person name="Liu T."/>
            <person name="Li B."/>
            <person name="Bai Z."/>
            <person name="Luis Goicoechea J."/>
            <person name="Liang C."/>
            <person name="Chen C."/>
            <person name="Zhang W."/>
            <person name="Sun S."/>
            <person name="Liao Y."/>
            <person name="Zhang X."/>
            <person name="Yang L."/>
            <person name="Song C."/>
            <person name="Wang M."/>
            <person name="Shi J."/>
            <person name="Liu G."/>
            <person name="Liu J."/>
            <person name="Zhou H."/>
            <person name="Zhou W."/>
            <person name="Yu Q."/>
            <person name="An N."/>
            <person name="Chen Y."/>
            <person name="Cai Q."/>
            <person name="Wang B."/>
            <person name="Liu B."/>
            <person name="Min J."/>
            <person name="Huang Y."/>
            <person name="Wu H."/>
            <person name="Li Z."/>
            <person name="Zhang Y."/>
            <person name="Yin Y."/>
            <person name="Song W."/>
            <person name="Jiang J."/>
            <person name="Jackson S.A."/>
            <person name="Wing R.A."/>
            <person name="Wang J."/>
            <person name="Chen M."/>
        </authorList>
    </citation>
    <scope>NUCLEOTIDE SEQUENCE [LARGE SCALE GENOMIC DNA]</scope>
    <source>
        <strain evidence="1">cv. IRGC 101232</strain>
    </source>
</reference>
<sequence>MMIIQGTNIWLEMSEKGKKEANAIKQQRMMEIFINVAIQIMEKHDESCLVNGLKSYWLAFSIVSAQCHCKSRTPLFSFLSLFFSLW</sequence>
<dbReference type="Gramene" id="OB07G10620.1">
    <property type="protein sequence ID" value="OB07G10620.1"/>
    <property type="gene ID" value="OB07G10620"/>
</dbReference>
<dbReference type="AlphaFoldDB" id="J3MI30"/>
<name>J3MI30_ORYBR</name>
<evidence type="ECO:0000313" key="2">
    <source>
        <dbReference type="Proteomes" id="UP000006038"/>
    </source>
</evidence>
<dbReference type="HOGENOM" id="CLU_2501559_0_0_1"/>
<evidence type="ECO:0000313" key="1">
    <source>
        <dbReference type="EnsemblPlants" id="OB07G10620.1"/>
    </source>
</evidence>
<dbReference type="EnsemblPlants" id="OB07G10620.1">
    <property type="protein sequence ID" value="OB07G10620.1"/>
    <property type="gene ID" value="OB07G10620"/>
</dbReference>
<reference evidence="1" key="2">
    <citation type="submission" date="2013-04" db="UniProtKB">
        <authorList>
            <consortium name="EnsemblPlants"/>
        </authorList>
    </citation>
    <scope>IDENTIFICATION</scope>
</reference>
<proteinExistence type="predicted"/>
<protein>
    <submittedName>
        <fullName evidence="1">Uncharacterized protein</fullName>
    </submittedName>
</protein>